<feature type="region of interest" description="Disordered" evidence="1">
    <location>
        <begin position="1103"/>
        <end position="1154"/>
    </location>
</feature>
<organism evidence="2 3">
    <name type="scientific">Elysia crispata</name>
    <name type="common">lettuce slug</name>
    <dbReference type="NCBI Taxonomy" id="231223"/>
    <lineage>
        <taxon>Eukaryota</taxon>
        <taxon>Metazoa</taxon>
        <taxon>Spiralia</taxon>
        <taxon>Lophotrochozoa</taxon>
        <taxon>Mollusca</taxon>
        <taxon>Gastropoda</taxon>
        <taxon>Heterobranchia</taxon>
        <taxon>Euthyneura</taxon>
        <taxon>Panpulmonata</taxon>
        <taxon>Sacoglossa</taxon>
        <taxon>Placobranchoidea</taxon>
        <taxon>Plakobranchidae</taxon>
        <taxon>Elysia</taxon>
    </lineage>
</organism>
<feature type="region of interest" description="Disordered" evidence="1">
    <location>
        <begin position="993"/>
        <end position="1012"/>
    </location>
</feature>
<dbReference type="AlphaFoldDB" id="A0AAE1DC99"/>
<evidence type="ECO:0000313" key="3">
    <source>
        <dbReference type="Proteomes" id="UP001283361"/>
    </source>
</evidence>
<feature type="compositionally biased region" description="Basic and acidic residues" evidence="1">
    <location>
        <begin position="891"/>
        <end position="904"/>
    </location>
</feature>
<feature type="region of interest" description="Disordered" evidence="1">
    <location>
        <begin position="788"/>
        <end position="826"/>
    </location>
</feature>
<reference evidence="2" key="1">
    <citation type="journal article" date="2023" name="G3 (Bethesda)">
        <title>A reference genome for the long-term kleptoplast-retaining sea slug Elysia crispata morphotype clarki.</title>
        <authorList>
            <person name="Eastman K.E."/>
            <person name="Pendleton A.L."/>
            <person name="Shaikh M.A."/>
            <person name="Suttiyut T."/>
            <person name="Ogas R."/>
            <person name="Tomko P."/>
            <person name="Gavelis G."/>
            <person name="Widhalm J.R."/>
            <person name="Wisecaver J.H."/>
        </authorList>
    </citation>
    <scope>NUCLEOTIDE SEQUENCE</scope>
    <source>
        <strain evidence="2">ECLA1</strain>
    </source>
</reference>
<sequence>MEWGYFSQTNRKVFADRRETLSPRYPISPIATVAYIRFQLGSQGNGTDDISVPPKPRFYHETKCAPSRNPTHQIQSLETNQYESNFRSKPLVNNHHHVSDQCHHQAAKEINITQTRPPSRPHTQGNGDTRAANYYKHCYIVDRPVGFPSGSNSTPTHEGTVPSKFTSPDNILAKHRRQPKQRLQDFAHVHDGKDVGHDCLNVNSKFTVTQDNGPLLLPAPSHVAKSGFSRYTNIHETKKKMPINVMNKANSVKTQARGSGVNQGTTLTKHFEPNTETTGFQSNAGSEINNQSCFVPTRIPLMTSGDLSLCQNPGINGTIKRPGMHQVNMIKECDHRKMDLRQTAINTREAQIAHSQPENQQTSRVAGRQTDNFMPHVKTKSSVASLHSDGARTSLNLSFVTSTPYEESKKSNHSISKSTFATSPDQVLVLPSKARSEPRHTAGSSFLHISYSDHPYIENDRACHRNLPKSAPDHPKPGAARKVRHGLKPVNLFPEWTRDRQRVTNEKPACGKTCCLQGCGKLHLSGDIAVNDVVHRSHQQYRKMSSTSKAPLHIGNQLESLPKTNFLGSTSHDHVIERPRVIQNLPLEGTRASRSIERKGQYWFNDNTIRRLSALDPSVFHSRRILEGRNSLVGVKQAKSVDIASIYSSKPYENLNSKVSNPRGNKDHFEGHQTSHTSEGHGFRSPAEINFAHRNDQALTQKATNNQHQKQTTYLQTQAPTNKIIKQAAISIEDHGIPEEEFRPAPLVLQDLYYSPHEQQRPRDPSTKRYNIGRMSVPEKIPVQYDAEKQVHKASSRQSLSETAKFHTSTDKEPRSKMTQEKIRENIERNRRRFRMSLPDQAMFIERQNCMAKNGKPGRFKQNLYETTEDKPEVGKPKTSNGMDQNGKAIPKREESKESSPKRTKEVRFIVGGDQNQKPRAIIQAKIPNSCSKKMVPTRRFDHGEYFRHLDAAVSRRHTIHFGNNQEDVLRQISSHPSVETLPSGYRSLERNERRMGQQTGNVPPKIDHPLNQEKTIASKSSKNYQHSPKEKTPLQSQCKVNKTIALPRGNFISPTQDPYQHRNGQHQEKAVEQPKELLTYGNDNPPTRPPFQTSNYRQPKELLTYGFDNPPTRPPFQTSKYKPVPGPDTFWKSKTKGPLKSQETVADSASRSESFTHRDSRWLSVPSQASRRQTIGGVQTQHELQELIFGEVQHLKVWVGQSRSLLVGLGRSSTSTVRDCFRSRLASLEPHSDKQV</sequence>
<accession>A0AAE1DC99</accession>
<feature type="compositionally biased region" description="Polar residues" evidence="1">
    <location>
        <begin position="1142"/>
        <end position="1154"/>
    </location>
</feature>
<evidence type="ECO:0000313" key="2">
    <source>
        <dbReference type="EMBL" id="KAK3765152.1"/>
    </source>
</evidence>
<dbReference type="Proteomes" id="UP001283361">
    <property type="component" value="Unassembled WGS sequence"/>
</dbReference>
<feature type="region of interest" description="Disordered" evidence="1">
    <location>
        <begin position="853"/>
        <end position="904"/>
    </location>
</feature>
<comment type="caution">
    <text evidence="2">The sequence shown here is derived from an EMBL/GenBank/DDBJ whole genome shotgun (WGS) entry which is preliminary data.</text>
</comment>
<feature type="region of interest" description="Disordered" evidence="1">
    <location>
        <begin position="1019"/>
        <end position="1072"/>
    </location>
</feature>
<dbReference type="EMBL" id="JAWDGP010004345">
    <property type="protein sequence ID" value="KAK3765152.1"/>
    <property type="molecule type" value="Genomic_DNA"/>
</dbReference>
<feature type="compositionally biased region" description="Basic and acidic residues" evidence="1">
    <location>
        <begin position="804"/>
        <end position="826"/>
    </location>
</feature>
<name>A0AAE1DC99_9GAST</name>
<protein>
    <submittedName>
        <fullName evidence="2">Uncharacterized protein</fullName>
    </submittedName>
</protein>
<feature type="compositionally biased region" description="Basic and acidic residues" evidence="1">
    <location>
        <begin position="664"/>
        <end position="682"/>
    </location>
</feature>
<gene>
    <name evidence="2" type="ORF">RRG08_027791</name>
</gene>
<feature type="region of interest" description="Disordered" evidence="1">
    <location>
        <begin position="255"/>
        <end position="284"/>
    </location>
</feature>
<feature type="region of interest" description="Disordered" evidence="1">
    <location>
        <begin position="655"/>
        <end position="684"/>
    </location>
</feature>
<proteinExistence type="predicted"/>
<keyword evidence="3" id="KW-1185">Reference proteome</keyword>
<evidence type="ECO:0000256" key="1">
    <source>
        <dbReference type="SAM" id="MobiDB-lite"/>
    </source>
</evidence>